<evidence type="ECO:0000313" key="2">
    <source>
        <dbReference type="EMBL" id="QFG73987.1"/>
    </source>
</evidence>
<dbReference type="NCBIfam" id="TIGR02167">
    <property type="entry name" value="Liste_lipo_26"/>
    <property type="match status" value="3"/>
</dbReference>
<accession>A0A5J6VIP7</accession>
<dbReference type="InterPro" id="IPR011889">
    <property type="entry name" value="Liste_lipo_26"/>
</dbReference>
<dbReference type="InterPro" id="IPR011009">
    <property type="entry name" value="Kinase-like_dom_sf"/>
</dbReference>
<sequence length="866" mass="102014">MQFENKYLKYKKKYMNLKQQIGGINNGAIAQKNAEIIKDNEFINYIDKNTERKIGEGSYGVIYSNKDIDSDKIDHYLDNKIRTVKKRINTDITRWEKDMVEIEIMKKLDHPNIIKLLAYEVNLYEIILVLPKYDYNLDRFIDDNHPYNHEQINLLPQFALQMMYAVNYLHENNIIHRDIKPENFVIKEFANTANIVLIDFGLAMENHTNDTQAHYFSGTLRYASPNQLQTHIRDYERNLQAKDEATRKYFYTRNCDTWSVGLSIFTMIYNTYFLENTRYTGDKKHELHQRIKKYINTYDRGSRFNELFDIMNINRNKKHKLLIHKEPLYNDLFEYIFTYTLVNDRIIFQHDISNDSVIYQQEFINDRVIYQQEISNAIQIFKQSLKTYNILESTKTCCLKSNVEMSTGNYKYYLTTPTPEQLIQNKTPQNLFRYIDNDYNGTLSESELENIRMTNDDFKINNDSYSSNEIPFNSFITKFFSSDDVIVAPVPTETQIQFDNDMLRDAIQAYLNDDKKIRENALKTYGDISNWDTSKVTTMSSMFRGALNFNQPLNWNTSKVTNMSSMFMGAVAFNQPLNWNTSKVTNMSSMFMGAVEFNQPLNWNTSQVTNMSNMFMGAQTFNQPLNWNTSKVTNMNKILMNAWAFNQPLNWNISKVTKSSNMFLNSAFREWIPLDLDTVHEFDNKTLRDAVQVYFDNNQIALETYGNISNWDTSQVTNMSYLFEDKPDFNQHLNWDTSNVINMEGMFENATTFNQPLNWDTSNVINMSTLFNSATTFNQPLNWDTSNVINMQAMFIRAYAFNQPLNWDTSKVTNMEYMFAFTQEFNQSLNWDTSKVTNRDGIILNARKFNQSFSWDTLKTTDVDIK</sequence>
<protein>
    <recommendedName>
        <fullName evidence="1">Protein kinase domain-containing protein</fullName>
    </recommendedName>
</protein>
<dbReference type="PROSITE" id="PS50011">
    <property type="entry name" value="PROTEIN_KINASE_DOM"/>
    <property type="match status" value="1"/>
</dbReference>
<dbReference type="Gene3D" id="1.10.510.10">
    <property type="entry name" value="Transferase(Phosphotransferase) domain 1"/>
    <property type="match status" value="1"/>
</dbReference>
<dbReference type="PROSITE" id="PS00108">
    <property type="entry name" value="PROTEIN_KINASE_ST"/>
    <property type="match status" value="1"/>
</dbReference>
<dbReference type="SUPFAM" id="SSF56112">
    <property type="entry name" value="Protein kinase-like (PK-like)"/>
    <property type="match status" value="1"/>
</dbReference>
<dbReference type="PANTHER" id="PTHR44167:SF24">
    <property type="entry name" value="SERINE_THREONINE-PROTEIN KINASE CHK2"/>
    <property type="match status" value="1"/>
</dbReference>
<reference evidence="2" key="1">
    <citation type="journal article" date="2019" name="Philos. Trans. R. Soc. Lond., B, Biol. Sci.">
        <title>Targeted metagenomic recovery of four divergent viruses reveals shared and distinctive characteristics of giant viruses of marine eukaryotes.</title>
        <authorList>
            <person name="Needham D.M."/>
            <person name="Poirier C."/>
            <person name="Hehenberger E."/>
            <person name="Jimenez V."/>
            <person name="Swalwell J.E."/>
            <person name="Santoro A.E."/>
            <person name="Worden A.Z."/>
        </authorList>
    </citation>
    <scope>NUCLEOTIDE SEQUENCE</scope>
    <source>
        <strain evidence="2">OPacV-662</strain>
    </source>
</reference>
<evidence type="ECO:0000259" key="1">
    <source>
        <dbReference type="PROSITE" id="PS50011"/>
    </source>
</evidence>
<proteinExistence type="predicted"/>
<dbReference type="PANTHER" id="PTHR44167">
    <property type="entry name" value="OVARIAN-SPECIFIC SERINE/THREONINE-PROTEIN KINASE LOK-RELATED"/>
    <property type="match status" value="1"/>
</dbReference>
<dbReference type="SUPFAM" id="SSF47473">
    <property type="entry name" value="EF-hand"/>
    <property type="match status" value="1"/>
</dbReference>
<dbReference type="InterPro" id="IPR011992">
    <property type="entry name" value="EF-hand-dom_pair"/>
</dbReference>
<name>A0A5J6VIP7_9VIRU</name>
<dbReference type="GO" id="GO:0005524">
    <property type="term" value="F:ATP binding"/>
    <property type="evidence" value="ECO:0007669"/>
    <property type="project" value="InterPro"/>
</dbReference>
<dbReference type="Pfam" id="PF00069">
    <property type="entry name" value="Pkinase"/>
    <property type="match status" value="1"/>
</dbReference>
<dbReference type="GO" id="GO:0004672">
    <property type="term" value="F:protein kinase activity"/>
    <property type="evidence" value="ECO:0007669"/>
    <property type="project" value="InterPro"/>
</dbReference>
<dbReference type="SMART" id="SM00220">
    <property type="entry name" value="S_TKc"/>
    <property type="match status" value="1"/>
</dbReference>
<dbReference type="InterPro" id="IPR008271">
    <property type="entry name" value="Ser/Thr_kinase_AS"/>
</dbReference>
<organism evidence="2">
    <name type="scientific">Megaviridae environmental sample</name>
    <dbReference type="NCBI Taxonomy" id="1737588"/>
    <lineage>
        <taxon>Viruses</taxon>
        <taxon>Varidnaviria</taxon>
        <taxon>Bamfordvirae</taxon>
        <taxon>Nucleocytoviricota</taxon>
        <taxon>Megaviricetes</taxon>
        <taxon>Imitervirales</taxon>
        <taxon>Mimiviridae</taxon>
        <taxon>environmental samples</taxon>
    </lineage>
</organism>
<feature type="domain" description="Protein kinase" evidence="1">
    <location>
        <begin position="48"/>
        <end position="329"/>
    </location>
</feature>
<dbReference type="Pfam" id="PF03382">
    <property type="entry name" value="DUF285"/>
    <property type="match status" value="2"/>
</dbReference>
<dbReference type="EMBL" id="MN448274">
    <property type="protein sequence ID" value="QFG73987.1"/>
    <property type="molecule type" value="Genomic_DNA"/>
</dbReference>
<dbReference type="InterPro" id="IPR005046">
    <property type="entry name" value="DUF285"/>
</dbReference>
<dbReference type="Gene3D" id="3.30.200.20">
    <property type="entry name" value="Phosphorylase Kinase, domain 1"/>
    <property type="match status" value="1"/>
</dbReference>
<dbReference type="InterPro" id="IPR000719">
    <property type="entry name" value="Prot_kinase_dom"/>
</dbReference>